<organism evidence="1 2">
    <name type="scientific">Alteromonas lipolytica</name>
    <dbReference type="NCBI Taxonomy" id="1856405"/>
    <lineage>
        <taxon>Bacteria</taxon>
        <taxon>Pseudomonadati</taxon>
        <taxon>Pseudomonadota</taxon>
        <taxon>Gammaproteobacteria</taxon>
        <taxon>Alteromonadales</taxon>
        <taxon>Alteromonadaceae</taxon>
        <taxon>Alteromonas/Salinimonas group</taxon>
        <taxon>Alteromonas</taxon>
    </lineage>
</organism>
<gene>
    <name evidence="1" type="ORF">BFC17_16680</name>
</gene>
<dbReference type="Proteomes" id="UP000176037">
    <property type="component" value="Unassembled WGS sequence"/>
</dbReference>
<comment type="caution">
    <text evidence="1">The sequence shown here is derived from an EMBL/GenBank/DDBJ whole genome shotgun (WGS) entry which is preliminary data.</text>
</comment>
<accession>A0A1E8FGU3</accession>
<evidence type="ECO:0000313" key="1">
    <source>
        <dbReference type="EMBL" id="OFI35177.1"/>
    </source>
</evidence>
<proteinExistence type="predicted"/>
<keyword evidence="2" id="KW-1185">Reference proteome</keyword>
<dbReference type="EMBL" id="MJIC01000010">
    <property type="protein sequence ID" value="OFI35177.1"/>
    <property type="molecule type" value="Genomic_DNA"/>
</dbReference>
<protein>
    <submittedName>
        <fullName evidence="1">Uncharacterized protein</fullName>
    </submittedName>
</protein>
<sequence>MGASILSGLLLKQTYYTPQNLAATFVKFIINSHYLSPHISETIVSLFLNHLAAALHPDDNEMRLKLKINDLPI</sequence>
<name>A0A1E8FGU3_9ALTE</name>
<dbReference type="AlphaFoldDB" id="A0A1E8FGU3"/>
<evidence type="ECO:0000313" key="2">
    <source>
        <dbReference type="Proteomes" id="UP000176037"/>
    </source>
</evidence>
<reference evidence="1 2" key="1">
    <citation type="submission" date="2016-09" db="EMBL/GenBank/DDBJ databases">
        <title>Alteromonas lipolytica, a new species isolated from sea water.</title>
        <authorList>
            <person name="Wu Y.-H."/>
            <person name="Cheng H."/>
            <person name="Xu X.-W."/>
        </authorList>
    </citation>
    <scope>NUCLEOTIDE SEQUENCE [LARGE SCALE GENOMIC DNA]</scope>
    <source>
        <strain evidence="1 2">JW12</strain>
    </source>
</reference>